<dbReference type="Proteomes" id="UP000287171">
    <property type="component" value="Unassembled WGS sequence"/>
</dbReference>
<proteinExistence type="predicted"/>
<dbReference type="Pfam" id="PF13649">
    <property type="entry name" value="Methyltransf_25"/>
    <property type="match status" value="1"/>
</dbReference>
<protein>
    <submittedName>
        <fullName evidence="2">Methyltransferase</fullName>
    </submittedName>
</protein>
<keyword evidence="2" id="KW-0808">Transferase</keyword>
<evidence type="ECO:0000259" key="1">
    <source>
        <dbReference type="Pfam" id="PF13649"/>
    </source>
</evidence>
<dbReference type="InterPro" id="IPR029063">
    <property type="entry name" value="SAM-dependent_MTases_sf"/>
</dbReference>
<dbReference type="Gene3D" id="3.40.50.150">
    <property type="entry name" value="Vaccinia Virus protein VP39"/>
    <property type="match status" value="1"/>
</dbReference>
<dbReference type="SUPFAM" id="SSF53335">
    <property type="entry name" value="S-adenosyl-L-methionine-dependent methyltransferases"/>
    <property type="match status" value="1"/>
</dbReference>
<dbReference type="InterPro" id="IPR041698">
    <property type="entry name" value="Methyltransf_25"/>
</dbReference>
<dbReference type="OrthoDB" id="1490595at2"/>
<sequence>MDWIKPFYTKKSEWFGPSGVLDHHRTRAASIEKFCGTGPKRILELGAGAGGTAAAMADLGHTVVAIELSSLRTTYAKALAEEPRAGSLTILEADYYEVNMAEKFDLVCHWDSFGMGDDEDQRRLLQRIADAWLAPGGCVLMDIFSPWWWAQQAGKVETDNEPGLTQRYDFDPIGCRFIDQWWPTNDQSQIIAQTVRCYTPVDLTLLVKGTGLAIELLEIDDTPIPLSETSTMKHALWNTASYVAKLIPAVS</sequence>
<dbReference type="AlphaFoldDB" id="A0A402BET0"/>
<dbReference type="RefSeq" id="WP_126630080.1">
    <property type="nucleotide sequence ID" value="NZ_BIFT01000002.1"/>
</dbReference>
<dbReference type="CDD" id="cd02440">
    <property type="entry name" value="AdoMet_MTases"/>
    <property type="match status" value="1"/>
</dbReference>
<name>A0A402BET0_9CHLR</name>
<dbReference type="EMBL" id="BIFT01000002">
    <property type="protein sequence ID" value="GCE29898.1"/>
    <property type="molecule type" value="Genomic_DNA"/>
</dbReference>
<organism evidence="2 3">
    <name type="scientific">Dictyobacter alpinus</name>
    <dbReference type="NCBI Taxonomy" id="2014873"/>
    <lineage>
        <taxon>Bacteria</taxon>
        <taxon>Bacillati</taxon>
        <taxon>Chloroflexota</taxon>
        <taxon>Ktedonobacteria</taxon>
        <taxon>Ktedonobacterales</taxon>
        <taxon>Dictyobacteraceae</taxon>
        <taxon>Dictyobacter</taxon>
    </lineage>
</organism>
<dbReference type="GO" id="GO:0008168">
    <property type="term" value="F:methyltransferase activity"/>
    <property type="evidence" value="ECO:0007669"/>
    <property type="project" value="UniProtKB-KW"/>
</dbReference>
<feature type="domain" description="Methyltransferase" evidence="1">
    <location>
        <begin position="42"/>
        <end position="137"/>
    </location>
</feature>
<keyword evidence="3" id="KW-1185">Reference proteome</keyword>
<accession>A0A402BET0</accession>
<keyword evidence="2" id="KW-0489">Methyltransferase</keyword>
<evidence type="ECO:0000313" key="2">
    <source>
        <dbReference type="EMBL" id="GCE29898.1"/>
    </source>
</evidence>
<evidence type="ECO:0000313" key="3">
    <source>
        <dbReference type="Proteomes" id="UP000287171"/>
    </source>
</evidence>
<reference evidence="3" key="1">
    <citation type="submission" date="2018-12" db="EMBL/GenBank/DDBJ databases">
        <title>Tengunoibacter tsumagoiensis gen. nov., sp. nov., Dictyobacter kobayashii sp. nov., D. alpinus sp. nov., and D. joshuensis sp. nov. and description of Dictyobacteraceae fam. nov. within the order Ktedonobacterales isolated from Tengu-no-mugimeshi.</title>
        <authorList>
            <person name="Wang C.M."/>
            <person name="Zheng Y."/>
            <person name="Sakai Y."/>
            <person name="Toyoda A."/>
            <person name="Minakuchi Y."/>
            <person name="Abe K."/>
            <person name="Yokota A."/>
            <person name="Yabe S."/>
        </authorList>
    </citation>
    <scope>NUCLEOTIDE SEQUENCE [LARGE SCALE GENOMIC DNA]</scope>
    <source>
        <strain evidence="3">Uno16</strain>
    </source>
</reference>
<gene>
    <name evidence="2" type="ORF">KDA_53820</name>
</gene>
<dbReference type="GO" id="GO:0032259">
    <property type="term" value="P:methylation"/>
    <property type="evidence" value="ECO:0007669"/>
    <property type="project" value="UniProtKB-KW"/>
</dbReference>
<comment type="caution">
    <text evidence="2">The sequence shown here is derived from an EMBL/GenBank/DDBJ whole genome shotgun (WGS) entry which is preliminary data.</text>
</comment>